<feature type="region of interest" description="Disordered" evidence="5">
    <location>
        <begin position="1"/>
        <end position="27"/>
    </location>
</feature>
<sequence>MPKARKRKVPITADNAPQTSSSKPQSSRTVIRQFHVLLKEQAKLQAAGDLKALVANQDQIDELGGLEVYQSMSAIGQGKDRGGGSEKVFITWLKELGAHKGPKLNLLEVGALLPDNYAPHSSWISNTPIDLHSRHPAITEQDFLQLDAAQKYDLISLSLVVNFVPIAEDRGRMLRLAHEMLKPEGKLFFALPLPCLTNSRYTTFESLDTLMRAIGFDELRRRWKPNGKMAYWLYTKSRDTDVQTLEQFRKKVVLRTGNRNNFCILA</sequence>
<name>A0A0D7B9T8_9AGAR</name>
<reference evidence="6 7" key="1">
    <citation type="journal article" date="2015" name="Fungal Genet. Biol.">
        <title>Evolution of novel wood decay mechanisms in Agaricales revealed by the genome sequences of Fistulina hepatica and Cylindrobasidium torrendii.</title>
        <authorList>
            <person name="Floudas D."/>
            <person name="Held B.W."/>
            <person name="Riley R."/>
            <person name="Nagy L.G."/>
            <person name="Koehler G."/>
            <person name="Ransdell A.S."/>
            <person name="Younus H."/>
            <person name="Chow J."/>
            <person name="Chiniquy J."/>
            <person name="Lipzen A."/>
            <person name="Tritt A."/>
            <person name="Sun H."/>
            <person name="Haridas S."/>
            <person name="LaButti K."/>
            <person name="Ohm R.A."/>
            <person name="Kues U."/>
            <person name="Blanchette R.A."/>
            <person name="Grigoriev I.V."/>
            <person name="Minto R.E."/>
            <person name="Hibbett D.S."/>
        </authorList>
    </citation>
    <scope>NUCLEOTIDE SEQUENCE [LARGE SCALE GENOMIC DNA]</scope>
    <source>
        <strain evidence="6 7">FP15055 ss-10</strain>
    </source>
</reference>
<keyword evidence="2 4" id="KW-0808">Transferase</keyword>
<dbReference type="EMBL" id="KN880560">
    <property type="protein sequence ID" value="KIY66271.1"/>
    <property type="molecule type" value="Genomic_DNA"/>
</dbReference>
<proteinExistence type="inferred from homology"/>
<evidence type="ECO:0000256" key="1">
    <source>
        <dbReference type="ARBA" id="ARBA00022603"/>
    </source>
</evidence>
<dbReference type="InterPro" id="IPR021867">
    <property type="entry name" value="Bmt2/SAMTOR"/>
</dbReference>
<evidence type="ECO:0000256" key="3">
    <source>
        <dbReference type="ARBA" id="ARBA00022691"/>
    </source>
</evidence>
<dbReference type="Proteomes" id="UP000054007">
    <property type="component" value="Unassembled WGS sequence"/>
</dbReference>
<dbReference type="Gene3D" id="3.40.50.150">
    <property type="entry name" value="Vaccinia Virus protein VP39"/>
    <property type="match status" value="1"/>
</dbReference>
<dbReference type="PANTHER" id="PTHR21008">
    <property type="entry name" value="S-ADENOSYLMETHIONINE SENSOR UPSTREAM OF MTORC1-RELATED"/>
    <property type="match status" value="1"/>
</dbReference>
<dbReference type="EC" id="2.1.1.-" evidence="4"/>
<evidence type="ECO:0000256" key="5">
    <source>
        <dbReference type="SAM" id="MobiDB-lite"/>
    </source>
</evidence>
<keyword evidence="4" id="KW-0539">Nucleus</keyword>
<dbReference type="GO" id="GO:0005730">
    <property type="term" value="C:nucleolus"/>
    <property type="evidence" value="ECO:0007669"/>
    <property type="project" value="UniProtKB-SubCell"/>
</dbReference>
<dbReference type="OrthoDB" id="5954793at2759"/>
<comment type="subcellular location">
    <subcellularLocation>
        <location evidence="4">Nucleus</location>
        <location evidence="4">Nucleolus</location>
    </subcellularLocation>
</comment>
<dbReference type="Pfam" id="PF11968">
    <property type="entry name" value="Bmt2"/>
    <property type="match status" value="1"/>
</dbReference>
<keyword evidence="1 4" id="KW-0489">Methyltransferase</keyword>
<organism evidence="6 7">
    <name type="scientific">Cylindrobasidium torrendii FP15055 ss-10</name>
    <dbReference type="NCBI Taxonomy" id="1314674"/>
    <lineage>
        <taxon>Eukaryota</taxon>
        <taxon>Fungi</taxon>
        <taxon>Dikarya</taxon>
        <taxon>Basidiomycota</taxon>
        <taxon>Agaricomycotina</taxon>
        <taxon>Agaricomycetes</taxon>
        <taxon>Agaricomycetidae</taxon>
        <taxon>Agaricales</taxon>
        <taxon>Marasmiineae</taxon>
        <taxon>Physalacriaceae</taxon>
        <taxon>Cylindrobasidium</taxon>
    </lineage>
</organism>
<evidence type="ECO:0000256" key="4">
    <source>
        <dbReference type="HAMAP-Rule" id="MF_03044"/>
    </source>
</evidence>
<accession>A0A0D7B9T8</accession>
<dbReference type="PANTHER" id="PTHR21008:SF1">
    <property type="entry name" value="25S RRNA (ADENINE(2142)-N(1))-METHYLTRANSFERASE"/>
    <property type="match status" value="1"/>
</dbReference>
<keyword evidence="3 4" id="KW-0949">S-adenosyl-L-methionine</keyword>
<dbReference type="GO" id="GO:0016433">
    <property type="term" value="F:rRNA (adenine) methyltransferase activity"/>
    <property type="evidence" value="ECO:0007669"/>
    <property type="project" value="UniProtKB-UniRule"/>
</dbReference>
<evidence type="ECO:0000256" key="2">
    <source>
        <dbReference type="ARBA" id="ARBA00022679"/>
    </source>
</evidence>
<feature type="compositionally biased region" description="Polar residues" evidence="5">
    <location>
        <begin position="15"/>
        <end position="27"/>
    </location>
</feature>
<comment type="function">
    <text evidence="4">S-adenosyl-L-methionine-dependent methyltransferase that specifically methylates the N(1) position of an adenine present in helix 65 in 25S rRNA.</text>
</comment>
<dbReference type="STRING" id="1314674.A0A0D7B9T8"/>
<dbReference type="AlphaFoldDB" id="A0A0D7B9T8"/>
<dbReference type="HAMAP" id="MF_03044">
    <property type="entry name" value="BMT2"/>
    <property type="match status" value="1"/>
</dbReference>
<dbReference type="InterPro" id="IPR029063">
    <property type="entry name" value="SAM-dependent_MTases_sf"/>
</dbReference>
<comment type="similarity">
    <text evidence="4">Belongs to the BMT2 family.</text>
</comment>
<gene>
    <name evidence="6" type="ORF">CYLTODRAFT_423613</name>
</gene>
<protein>
    <recommendedName>
        <fullName evidence="4">25S rRNA adenine-N(1) methyltransferase</fullName>
        <ecNumber evidence="4">2.1.1.-</ecNumber>
    </recommendedName>
</protein>
<evidence type="ECO:0000313" key="7">
    <source>
        <dbReference type="Proteomes" id="UP000054007"/>
    </source>
</evidence>
<feature type="binding site" evidence="4">
    <location>
        <position position="110"/>
    </location>
    <ligand>
        <name>S-adenosyl-L-methionine</name>
        <dbReference type="ChEBI" id="CHEBI:59789"/>
    </ligand>
</feature>
<dbReference type="SUPFAM" id="SSF53335">
    <property type="entry name" value="S-adenosyl-L-methionine-dependent methyltransferases"/>
    <property type="match status" value="1"/>
</dbReference>
<feature type="binding site" evidence="4">
    <location>
        <position position="130"/>
    </location>
    <ligand>
        <name>S-adenosyl-L-methionine</name>
        <dbReference type="ChEBI" id="CHEBI:59789"/>
    </ligand>
</feature>
<evidence type="ECO:0000313" key="6">
    <source>
        <dbReference type="EMBL" id="KIY66271.1"/>
    </source>
</evidence>
<keyword evidence="7" id="KW-1185">Reference proteome</keyword>